<evidence type="ECO:0000256" key="2">
    <source>
        <dbReference type="ARBA" id="ARBA00012162"/>
    </source>
</evidence>
<dbReference type="SUPFAM" id="SSF69618">
    <property type="entry name" value="HemD-like"/>
    <property type="match status" value="1"/>
</dbReference>
<name>Q3B6U1_CHLL3</name>
<dbReference type="STRING" id="319225.Plut_0050"/>
<dbReference type="InterPro" id="IPR035996">
    <property type="entry name" value="4pyrrol_Methylase_sf"/>
</dbReference>
<dbReference type="GO" id="GO:0019354">
    <property type="term" value="P:siroheme biosynthetic process"/>
    <property type="evidence" value="ECO:0007669"/>
    <property type="project" value="InterPro"/>
</dbReference>
<evidence type="ECO:0000256" key="6">
    <source>
        <dbReference type="ARBA" id="ARBA00023244"/>
    </source>
</evidence>
<accession>Q3B6U1</accession>
<dbReference type="EC" id="2.1.1.107" evidence="2"/>
<evidence type="ECO:0000256" key="8">
    <source>
        <dbReference type="RuleBase" id="RU003960"/>
    </source>
</evidence>
<evidence type="ECO:0000256" key="1">
    <source>
        <dbReference type="ARBA" id="ARBA00005879"/>
    </source>
</evidence>
<feature type="domain" description="Tetrapyrrole biosynthesis uroporphyrinogen III synthase" evidence="10">
    <location>
        <begin position="276"/>
        <end position="446"/>
    </location>
</feature>
<feature type="domain" description="Tetrapyrrole methylase" evidence="9">
    <location>
        <begin position="24"/>
        <end position="224"/>
    </location>
</feature>
<dbReference type="eggNOG" id="COG0007">
    <property type="taxonomic scope" value="Bacteria"/>
</dbReference>
<dbReference type="InterPro" id="IPR003043">
    <property type="entry name" value="Uropor_MeTrfase_CS"/>
</dbReference>
<dbReference type="InterPro" id="IPR006366">
    <property type="entry name" value="CobA/CysG_C"/>
</dbReference>
<keyword evidence="4 8" id="KW-0808">Transferase</keyword>
<dbReference type="EMBL" id="CP000096">
    <property type="protein sequence ID" value="ABB22940.1"/>
    <property type="molecule type" value="Genomic_DNA"/>
</dbReference>
<dbReference type="CDD" id="cd06578">
    <property type="entry name" value="HemD"/>
    <property type="match status" value="1"/>
</dbReference>
<organism evidence="11 12">
    <name type="scientific">Chlorobium luteolum (strain DSM 273 / BCRC 81028 / 2530)</name>
    <name type="common">Pelodictyon luteolum</name>
    <dbReference type="NCBI Taxonomy" id="319225"/>
    <lineage>
        <taxon>Bacteria</taxon>
        <taxon>Pseudomonadati</taxon>
        <taxon>Chlorobiota</taxon>
        <taxon>Chlorobiia</taxon>
        <taxon>Chlorobiales</taxon>
        <taxon>Chlorobiaceae</taxon>
        <taxon>Chlorobium/Pelodictyon group</taxon>
        <taxon>Pelodictyon</taxon>
    </lineage>
</organism>
<evidence type="ECO:0000313" key="12">
    <source>
        <dbReference type="Proteomes" id="UP000002709"/>
    </source>
</evidence>
<dbReference type="Pfam" id="PF00590">
    <property type="entry name" value="TP_methylase"/>
    <property type="match status" value="1"/>
</dbReference>
<dbReference type="FunFam" id="3.40.1010.10:FF:000001">
    <property type="entry name" value="Siroheme synthase"/>
    <property type="match status" value="1"/>
</dbReference>
<dbReference type="Gene3D" id="3.40.1010.10">
    <property type="entry name" value="Cobalt-precorrin-4 Transmethylase, Domain 1"/>
    <property type="match status" value="1"/>
</dbReference>
<gene>
    <name evidence="11" type="ordered locus">Plut_0050</name>
</gene>
<evidence type="ECO:0000313" key="11">
    <source>
        <dbReference type="EMBL" id="ABB22940.1"/>
    </source>
</evidence>
<dbReference type="CDD" id="cd11642">
    <property type="entry name" value="SUMT"/>
    <property type="match status" value="1"/>
</dbReference>
<dbReference type="InterPro" id="IPR014776">
    <property type="entry name" value="4pyrrole_Mease_sub2"/>
</dbReference>
<protein>
    <recommendedName>
        <fullName evidence="2">uroporphyrinogen-III C-methyltransferase</fullName>
        <ecNumber evidence="2">2.1.1.107</ecNumber>
    </recommendedName>
</protein>
<comment type="pathway">
    <text evidence="7">Porphyrin-containing compound metabolism; siroheme biosynthesis; precorrin-2 from uroporphyrinogen III: step 1/1.</text>
</comment>
<proteinExistence type="inferred from homology"/>
<dbReference type="InterPro" id="IPR014777">
    <property type="entry name" value="4pyrrole_Mease_sub1"/>
</dbReference>
<dbReference type="NCBIfam" id="NF004790">
    <property type="entry name" value="PRK06136.1"/>
    <property type="match status" value="1"/>
</dbReference>
<dbReference type="PROSITE" id="PS00839">
    <property type="entry name" value="SUMT_1"/>
    <property type="match status" value="1"/>
</dbReference>
<keyword evidence="3 8" id="KW-0489">Methyltransferase</keyword>
<dbReference type="InterPro" id="IPR050161">
    <property type="entry name" value="Siro_Cobalamin_biosynth"/>
</dbReference>
<dbReference type="InterPro" id="IPR036108">
    <property type="entry name" value="4pyrrol_syn_uPrphyn_synt_sf"/>
</dbReference>
<dbReference type="InterPro" id="IPR000878">
    <property type="entry name" value="4pyrrol_Mease"/>
</dbReference>
<comment type="similarity">
    <text evidence="1 8">Belongs to the precorrin methyltransferase family.</text>
</comment>
<dbReference type="HOGENOM" id="CLU_011276_6_0_10"/>
<dbReference type="Pfam" id="PF02602">
    <property type="entry name" value="HEM4"/>
    <property type="match status" value="1"/>
</dbReference>
<dbReference type="PANTHER" id="PTHR45790:SF3">
    <property type="entry name" value="S-ADENOSYL-L-METHIONINE-DEPENDENT UROPORPHYRINOGEN III METHYLTRANSFERASE, CHLOROPLASTIC"/>
    <property type="match status" value="1"/>
</dbReference>
<dbReference type="KEGG" id="plt:Plut_0050"/>
<dbReference type="AlphaFoldDB" id="Q3B6U1"/>
<dbReference type="Gene3D" id="3.30.950.10">
    <property type="entry name" value="Methyltransferase, Cobalt-precorrin-4 Transmethylase, Domain 2"/>
    <property type="match status" value="1"/>
</dbReference>
<evidence type="ECO:0000259" key="9">
    <source>
        <dbReference type="Pfam" id="PF00590"/>
    </source>
</evidence>
<evidence type="ECO:0000259" key="10">
    <source>
        <dbReference type="Pfam" id="PF02602"/>
    </source>
</evidence>
<dbReference type="SUPFAM" id="SSF53790">
    <property type="entry name" value="Tetrapyrrole methylase"/>
    <property type="match status" value="1"/>
</dbReference>
<evidence type="ECO:0000256" key="5">
    <source>
        <dbReference type="ARBA" id="ARBA00022691"/>
    </source>
</evidence>
<dbReference type="Proteomes" id="UP000002709">
    <property type="component" value="Chromosome"/>
</dbReference>
<dbReference type="PANTHER" id="PTHR45790">
    <property type="entry name" value="SIROHEME SYNTHASE-RELATED"/>
    <property type="match status" value="1"/>
</dbReference>
<dbReference type="GO" id="GO:0032259">
    <property type="term" value="P:methylation"/>
    <property type="evidence" value="ECO:0007669"/>
    <property type="project" value="UniProtKB-KW"/>
</dbReference>
<dbReference type="GO" id="GO:0004852">
    <property type="term" value="F:uroporphyrinogen-III synthase activity"/>
    <property type="evidence" value="ECO:0007669"/>
    <property type="project" value="InterPro"/>
</dbReference>
<reference evidence="12" key="1">
    <citation type="submission" date="2005-08" db="EMBL/GenBank/DDBJ databases">
        <title>Complete sequence of Pelodictyon luteolum DSM 273.</title>
        <authorList>
            <consortium name="US DOE Joint Genome Institute"/>
            <person name="Copeland A."/>
            <person name="Lucas S."/>
            <person name="Lapidus A."/>
            <person name="Barry K."/>
            <person name="Detter J.C."/>
            <person name="Glavina T."/>
            <person name="Hammon N."/>
            <person name="Israni S."/>
            <person name="Pitluck S."/>
            <person name="Bryant D."/>
            <person name="Schmutz J."/>
            <person name="Larimer F."/>
            <person name="Land M."/>
            <person name="Kyrpides N."/>
            <person name="Ivanova N."/>
            <person name="Richardson P."/>
        </authorList>
    </citation>
    <scope>NUCLEOTIDE SEQUENCE [LARGE SCALE GENOMIC DNA]</scope>
    <source>
        <strain evidence="12">DSM 273 / BCRC 81028 / 2530</strain>
    </source>
</reference>
<evidence type="ECO:0000256" key="3">
    <source>
        <dbReference type="ARBA" id="ARBA00022603"/>
    </source>
</evidence>
<dbReference type="GO" id="GO:0004851">
    <property type="term" value="F:uroporphyrin-III C-methyltransferase activity"/>
    <property type="evidence" value="ECO:0007669"/>
    <property type="project" value="UniProtKB-EC"/>
</dbReference>
<keyword evidence="6" id="KW-0627">Porphyrin biosynthesis</keyword>
<dbReference type="InterPro" id="IPR003754">
    <property type="entry name" value="4pyrrol_synth_uPrphyn_synth"/>
</dbReference>
<dbReference type="PROSITE" id="PS00840">
    <property type="entry name" value="SUMT_2"/>
    <property type="match status" value="1"/>
</dbReference>
<evidence type="ECO:0000256" key="7">
    <source>
        <dbReference type="ARBA" id="ARBA00025705"/>
    </source>
</evidence>
<keyword evidence="5" id="KW-0949">S-adenosyl-L-methionine</keyword>
<dbReference type="NCBIfam" id="TIGR01469">
    <property type="entry name" value="cobA_cysG_Cterm"/>
    <property type="match status" value="1"/>
</dbReference>
<dbReference type="Gene3D" id="3.40.50.10090">
    <property type="match status" value="1"/>
</dbReference>
<sequence>MSPSKQPLKYPDMKKKDQQTKGYVYIIGAGPGDPDLLTLKAERALQASDVILYDDLVTSALVDRFEGLKIYTGKRKDSHHFEQDAINEEIVRHALRGKTVARLKGGDPFVFGRGGEEIDVLRQHRIDYEIIPGITAAHGASSYSEIPLTMRKVSSSVAFCTGHPINKIQAPDADTLVYYMVASSVHAVLEAVLKKGRSESTKVAIVQNATRYNQQVFTGTIGEFLRRDRVAYSPALLIIGENINHFIEENWYSRKKKVLTVGGEPAQFSSREYVRVNFPCRREEAAERSVLEECFHGIGDWPVVFFPNRFAVKYFFGYLMEFGRDVRHLAGARICTLGRPAATELQKYGVLSDLVLEPESPSAIAGMLRDGGICNDRVLLPGSNLVDSYLVNALEEEGNTVTPLSVYLHGKHEQEESIDLDFIDEIWFSSPSCVKNFSALYRSIPENITVTTADVETAAEYARLFGS</sequence>
<evidence type="ECO:0000256" key="4">
    <source>
        <dbReference type="ARBA" id="ARBA00022679"/>
    </source>
</evidence>
<keyword evidence="12" id="KW-1185">Reference proteome</keyword>